<reference evidence="13 14" key="2">
    <citation type="journal article" date="2019" name="Nat. Med.">
        <title>A library of human gut bacterial isolates paired with longitudinal multiomics data enables mechanistic microbiome research.</title>
        <authorList>
            <person name="Poyet M."/>
            <person name="Groussin M."/>
            <person name="Gibbons S.M."/>
            <person name="Avila-Pacheco J."/>
            <person name="Jiang X."/>
            <person name="Kearney S.M."/>
            <person name="Perrotta A.R."/>
            <person name="Berdy B."/>
            <person name="Zhao S."/>
            <person name="Lieberman T.D."/>
            <person name="Swanson P.K."/>
            <person name="Smith M."/>
            <person name="Roesemann S."/>
            <person name="Alexander J.E."/>
            <person name="Rich S.A."/>
            <person name="Livny J."/>
            <person name="Vlamakis H."/>
            <person name="Clish C."/>
            <person name="Bullock K."/>
            <person name="Deik A."/>
            <person name="Scott J."/>
            <person name="Pierce K.A."/>
            <person name="Xavier R.J."/>
            <person name="Alm E.J."/>
        </authorList>
    </citation>
    <scope>NUCLEOTIDE SEQUENCE [LARGE SCALE GENOMIC DNA]</scope>
    <source>
        <strain evidence="11 14">BIOML-A13</strain>
        <strain evidence="12 13">BIOML-A3</strain>
    </source>
</reference>
<protein>
    <submittedName>
        <fullName evidence="10">D-methionine transport system permease protein MetI</fullName>
    </submittedName>
    <submittedName>
        <fullName evidence="11">Methionine ABC transporter permease MetI</fullName>
    </submittedName>
</protein>
<comment type="caution">
    <text evidence="10">The sequence shown here is derived from an EMBL/GenBank/DDBJ whole genome shotgun (WGS) entry which is preliminary data.</text>
</comment>
<evidence type="ECO:0000313" key="10">
    <source>
        <dbReference type="EMBL" id="CDB45460.1"/>
    </source>
</evidence>
<organism evidence="10">
    <name type="scientific">Phascolarctobacterium faecium</name>
    <dbReference type="NCBI Taxonomy" id="33025"/>
    <lineage>
        <taxon>Bacteria</taxon>
        <taxon>Bacillati</taxon>
        <taxon>Bacillota</taxon>
        <taxon>Negativicutes</taxon>
        <taxon>Acidaminococcales</taxon>
        <taxon>Acidaminococcaceae</taxon>
        <taxon>Phascolarctobacterium</taxon>
    </lineage>
</organism>
<dbReference type="GeneID" id="49406340"/>
<dbReference type="FunFam" id="1.10.3720.10:FF:000002">
    <property type="entry name" value="D-methionine ABC transporter permease MetI"/>
    <property type="match status" value="1"/>
</dbReference>
<evidence type="ECO:0000256" key="7">
    <source>
        <dbReference type="ARBA" id="ARBA00023136"/>
    </source>
</evidence>
<keyword evidence="5 8" id="KW-0812">Transmembrane</keyword>
<evidence type="ECO:0000313" key="14">
    <source>
        <dbReference type="Proteomes" id="UP000484547"/>
    </source>
</evidence>
<feature type="transmembrane region" description="Helical" evidence="8">
    <location>
        <begin position="142"/>
        <end position="168"/>
    </location>
</feature>
<evidence type="ECO:0000259" key="9">
    <source>
        <dbReference type="PROSITE" id="PS50928"/>
    </source>
</evidence>
<feature type="transmembrane region" description="Helical" evidence="8">
    <location>
        <begin position="20"/>
        <end position="40"/>
    </location>
</feature>
<keyword evidence="7 8" id="KW-0472">Membrane</keyword>
<keyword evidence="3 8" id="KW-0813">Transport</keyword>
<proteinExistence type="inferred from homology"/>
<accession>A0A3G9GST3</accession>
<feature type="transmembrane region" description="Helical" evidence="8">
    <location>
        <begin position="82"/>
        <end position="105"/>
    </location>
</feature>
<dbReference type="AlphaFoldDB" id="A0A3G9GST3"/>
<dbReference type="NCBIfam" id="NF008049">
    <property type="entry name" value="PRK10782.1"/>
    <property type="match status" value="1"/>
</dbReference>
<dbReference type="RefSeq" id="WP_021717491.1">
    <property type="nucleotide sequence ID" value="NZ_AP019004.1"/>
</dbReference>
<evidence type="ECO:0000256" key="1">
    <source>
        <dbReference type="ARBA" id="ARBA00004651"/>
    </source>
</evidence>
<dbReference type="SUPFAM" id="SSF161098">
    <property type="entry name" value="MetI-like"/>
    <property type="match status" value="1"/>
</dbReference>
<accession>R6I7Z1</accession>
<evidence type="ECO:0000313" key="12">
    <source>
        <dbReference type="EMBL" id="MTU04396.1"/>
    </source>
</evidence>
<keyword evidence="4" id="KW-1003">Cell membrane</keyword>
<evidence type="ECO:0000256" key="4">
    <source>
        <dbReference type="ARBA" id="ARBA00022475"/>
    </source>
</evidence>
<gene>
    <name evidence="11" type="primary">metI</name>
    <name evidence="10" type="ORF">BN533_00588</name>
    <name evidence="11" type="ORF">GMD11_08650</name>
    <name evidence="12" type="ORF">GMD18_08305</name>
</gene>
<sequence>MSPEMLALLLKSFWETCYMVLASTILATLIGVPLGVILTVTRKNHILPNAPVNSVLGAIVNATRSTPFIILMVAIIPLTRLLVGSSIGTTASIVPLTISAAPFIARIIESSLLEIDHGVIEAAQAMGASPMQIIRKVLLPEALHSIVLGITLAVIALIGYSAMAGTLGGGGLGDLAIRYGYQRFQMDVMLITVVVLIVMVQSIQSLGDYFSKKLNKNKL</sequence>
<evidence type="ECO:0000256" key="3">
    <source>
        <dbReference type="ARBA" id="ARBA00022448"/>
    </source>
</evidence>
<dbReference type="Pfam" id="PF00528">
    <property type="entry name" value="BPD_transp_1"/>
    <property type="match status" value="1"/>
</dbReference>
<dbReference type="PANTHER" id="PTHR30450">
    <property type="entry name" value="ABC TRANSPORTER PERMEASE"/>
    <property type="match status" value="1"/>
</dbReference>
<reference evidence="10" key="1">
    <citation type="submission" date="2012-11" db="EMBL/GenBank/DDBJ databases">
        <title>Dependencies among metagenomic species, viruses, plasmids and units of genetic variation.</title>
        <authorList>
            <person name="Nielsen H.B."/>
            <person name="Almeida M."/>
            <person name="Juncker A.S."/>
            <person name="Rasmussen S."/>
            <person name="Li J."/>
            <person name="Sunagawa S."/>
            <person name="Plichta D."/>
            <person name="Gautier L."/>
            <person name="Le Chatelier E."/>
            <person name="Peletier E."/>
            <person name="Bonde I."/>
            <person name="Nielsen T."/>
            <person name="Manichanh C."/>
            <person name="Arumugam M."/>
            <person name="Batto J."/>
            <person name="Santos M.B.Q.D."/>
            <person name="Blom N."/>
            <person name="Borruel N."/>
            <person name="Burgdorf K.S."/>
            <person name="Boumezbeur F."/>
            <person name="Casellas F."/>
            <person name="Dore J."/>
            <person name="Guarner F."/>
            <person name="Hansen T."/>
            <person name="Hildebrand F."/>
            <person name="Kaas R.S."/>
            <person name="Kennedy S."/>
            <person name="Kristiansen K."/>
            <person name="Kultima J.R."/>
            <person name="Leonard P."/>
            <person name="Levenez F."/>
            <person name="Lund O."/>
            <person name="Moumen B."/>
            <person name="Le Paslier D."/>
            <person name="Pons N."/>
            <person name="Pedersen O."/>
            <person name="Prifti E."/>
            <person name="Qin J."/>
            <person name="Raes J."/>
            <person name="Tap J."/>
            <person name="Tims S."/>
            <person name="Ussery D.W."/>
            <person name="Yamada T."/>
            <person name="MetaHit consortium"/>
            <person name="Renault P."/>
            <person name="Sicheritz-Ponten T."/>
            <person name="Bork P."/>
            <person name="Wang J."/>
            <person name="Brunak S."/>
            <person name="Ehrlich S.D."/>
        </authorList>
    </citation>
    <scope>NUCLEOTIDE SEQUENCE [LARGE SCALE GENOMIC DNA]</scope>
</reference>
<dbReference type="CDD" id="cd06261">
    <property type="entry name" value="TM_PBP2"/>
    <property type="match status" value="1"/>
</dbReference>
<evidence type="ECO:0000256" key="6">
    <source>
        <dbReference type="ARBA" id="ARBA00022989"/>
    </source>
</evidence>
<dbReference type="GO" id="GO:0005886">
    <property type="term" value="C:plasma membrane"/>
    <property type="evidence" value="ECO:0007669"/>
    <property type="project" value="UniProtKB-SubCell"/>
</dbReference>
<keyword evidence="13" id="KW-1185">Reference proteome</keyword>
<evidence type="ECO:0000256" key="5">
    <source>
        <dbReference type="ARBA" id="ARBA00022692"/>
    </source>
</evidence>
<dbReference type="PROSITE" id="PS50928">
    <property type="entry name" value="ABC_TM1"/>
    <property type="match status" value="1"/>
</dbReference>
<feature type="domain" description="ABC transmembrane type-1" evidence="9">
    <location>
        <begin position="13"/>
        <end position="207"/>
    </location>
</feature>
<name>A0A3G9GST3_9FIRM</name>
<dbReference type="EMBL" id="CBDS010000037">
    <property type="protein sequence ID" value="CDB45460.1"/>
    <property type="molecule type" value="Genomic_DNA"/>
</dbReference>
<comment type="subcellular location">
    <subcellularLocation>
        <location evidence="1 8">Cell membrane</location>
        <topology evidence="1 8">Multi-pass membrane protein</topology>
    </subcellularLocation>
</comment>
<evidence type="ECO:0000256" key="2">
    <source>
        <dbReference type="ARBA" id="ARBA00007069"/>
    </source>
</evidence>
<feature type="transmembrane region" description="Helical" evidence="8">
    <location>
        <begin position="188"/>
        <end position="210"/>
    </location>
</feature>
<dbReference type="Gene3D" id="1.10.3720.10">
    <property type="entry name" value="MetI-like"/>
    <property type="match status" value="1"/>
</dbReference>
<feature type="transmembrane region" description="Helical" evidence="8">
    <location>
        <begin position="52"/>
        <end position="76"/>
    </location>
</feature>
<dbReference type="Proteomes" id="UP000443070">
    <property type="component" value="Unassembled WGS sequence"/>
</dbReference>
<dbReference type="EMBL" id="WNBW01000006">
    <property type="protein sequence ID" value="MTU04396.1"/>
    <property type="molecule type" value="Genomic_DNA"/>
</dbReference>
<dbReference type="InterPro" id="IPR035906">
    <property type="entry name" value="MetI-like_sf"/>
</dbReference>
<evidence type="ECO:0000313" key="13">
    <source>
        <dbReference type="Proteomes" id="UP000443070"/>
    </source>
</evidence>
<dbReference type="EMBL" id="WNBM01000006">
    <property type="protein sequence ID" value="MTT76332.1"/>
    <property type="molecule type" value="Genomic_DNA"/>
</dbReference>
<comment type="similarity">
    <text evidence="2">Belongs to the binding-protein-dependent transport system permease family. CysTW subfamily.</text>
</comment>
<dbReference type="InterPro" id="IPR000515">
    <property type="entry name" value="MetI-like"/>
</dbReference>
<dbReference type="OrthoDB" id="9793490at2"/>
<keyword evidence="6 8" id="KW-1133">Transmembrane helix</keyword>
<evidence type="ECO:0000313" key="11">
    <source>
        <dbReference type="EMBL" id="MTT76332.1"/>
    </source>
</evidence>
<evidence type="ECO:0000256" key="8">
    <source>
        <dbReference type="RuleBase" id="RU363032"/>
    </source>
</evidence>
<dbReference type="PANTHER" id="PTHR30450:SF1">
    <property type="entry name" value="D-METHIONINE TRANSPORT SYSTEM PERMEASE PROTEIN METI-RELATED"/>
    <property type="match status" value="1"/>
</dbReference>
<dbReference type="Proteomes" id="UP000484547">
    <property type="component" value="Unassembled WGS sequence"/>
</dbReference>
<dbReference type="InterPro" id="IPR051322">
    <property type="entry name" value="AA_ABC_Transporter_Permease"/>
</dbReference>
<dbReference type="GO" id="GO:0048473">
    <property type="term" value="P:D-methionine transmembrane transport"/>
    <property type="evidence" value="ECO:0007669"/>
    <property type="project" value="TreeGrafter"/>
</dbReference>